<dbReference type="RefSeq" id="WP_281044003.1">
    <property type="nucleotide sequence ID" value="NZ_JARYGZ010000001.1"/>
</dbReference>
<evidence type="ECO:0000256" key="13">
    <source>
        <dbReference type="SAM" id="Phobius"/>
    </source>
</evidence>
<evidence type="ECO:0000256" key="7">
    <source>
        <dbReference type="ARBA" id="ARBA00022692"/>
    </source>
</evidence>
<comment type="subcellular location">
    <subcellularLocation>
        <location evidence="3">Membrane</location>
        <topology evidence="3">Multi-pass membrane protein</topology>
    </subcellularLocation>
</comment>
<dbReference type="EMBL" id="JARYGZ010000001">
    <property type="protein sequence ID" value="MDH7638721.1"/>
    <property type="molecule type" value="Genomic_DNA"/>
</dbReference>
<dbReference type="PROSITE" id="PS01000">
    <property type="entry name" value="SDH_CYT_1"/>
    <property type="match status" value="1"/>
</dbReference>
<evidence type="ECO:0000256" key="6">
    <source>
        <dbReference type="ARBA" id="ARBA00022617"/>
    </source>
</evidence>
<dbReference type="PANTHER" id="PTHR10978:SF5">
    <property type="entry name" value="SUCCINATE DEHYDROGENASE CYTOCHROME B560 SUBUNIT, MITOCHONDRIAL"/>
    <property type="match status" value="1"/>
</dbReference>
<comment type="cofactor">
    <cofactor evidence="1">
        <name>heme</name>
        <dbReference type="ChEBI" id="CHEBI:30413"/>
    </cofactor>
</comment>
<keyword evidence="15" id="KW-1185">Reference proteome</keyword>
<keyword evidence="11 13" id="KW-0472">Membrane</keyword>
<comment type="similarity">
    <text evidence="4">Belongs to the cytochrome b560 family.</text>
</comment>
<organism evidence="14 15">
    <name type="scientific">Sphingomonas oryzagri</name>
    <dbReference type="NCBI Taxonomy" id="3042314"/>
    <lineage>
        <taxon>Bacteria</taxon>
        <taxon>Pseudomonadati</taxon>
        <taxon>Pseudomonadota</taxon>
        <taxon>Alphaproteobacteria</taxon>
        <taxon>Sphingomonadales</taxon>
        <taxon>Sphingomonadaceae</taxon>
        <taxon>Sphingomonas</taxon>
    </lineage>
</organism>
<dbReference type="PANTHER" id="PTHR10978">
    <property type="entry name" value="SUCCINATE DEHYDROGENASE CYTOCHROME B560 SUBUNIT"/>
    <property type="match status" value="1"/>
</dbReference>
<evidence type="ECO:0000256" key="8">
    <source>
        <dbReference type="ARBA" id="ARBA00022723"/>
    </source>
</evidence>
<dbReference type="Proteomes" id="UP001160625">
    <property type="component" value="Unassembled WGS sequence"/>
</dbReference>
<gene>
    <name evidence="14" type="primary">sdhC</name>
    <name evidence="14" type="ORF">QGN17_08255</name>
</gene>
<evidence type="ECO:0000256" key="12">
    <source>
        <dbReference type="ARBA" id="ARBA00025912"/>
    </source>
</evidence>
<evidence type="ECO:0000256" key="11">
    <source>
        <dbReference type="ARBA" id="ARBA00023136"/>
    </source>
</evidence>
<evidence type="ECO:0000313" key="15">
    <source>
        <dbReference type="Proteomes" id="UP001160625"/>
    </source>
</evidence>
<evidence type="ECO:0000313" key="14">
    <source>
        <dbReference type="EMBL" id="MDH7638721.1"/>
    </source>
</evidence>
<accession>A0ABT6N2X2</accession>
<dbReference type="NCBIfam" id="TIGR02970">
    <property type="entry name" value="succ_dehyd_cytB"/>
    <property type="match status" value="1"/>
</dbReference>
<comment type="subunit">
    <text evidence="12">Part of an enzyme complex containing four subunits: a flavoprotein, an iron-sulfur protein, plus two membrane-anchoring proteins, SdhC and SdhD. The complex can form homotrimers.</text>
</comment>
<proteinExistence type="inferred from homology"/>
<protein>
    <recommendedName>
        <fullName evidence="5">Succinate dehydrogenase cytochrome b556 subunit</fullName>
    </recommendedName>
</protein>
<comment type="function">
    <text evidence="2">Membrane-anchoring subunit of succinate dehydrogenase (SDH).</text>
</comment>
<evidence type="ECO:0000256" key="10">
    <source>
        <dbReference type="ARBA" id="ARBA00023004"/>
    </source>
</evidence>
<reference evidence="14" key="1">
    <citation type="submission" date="2023-04" db="EMBL/GenBank/DDBJ databases">
        <title>Sphingomonas sp. MAHUQ-71 isolated from rice field.</title>
        <authorList>
            <person name="Huq M.A."/>
        </authorList>
    </citation>
    <scope>NUCLEOTIDE SEQUENCE</scope>
    <source>
        <strain evidence="14">MAHUQ-71</strain>
    </source>
</reference>
<keyword evidence="10" id="KW-0408">Iron</keyword>
<dbReference type="InterPro" id="IPR014314">
    <property type="entry name" value="Succ_DH_cytb556"/>
</dbReference>
<evidence type="ECO:0000256" key="2">
    <source>
        <dbReference type="ARBA" id="ARBA00004050"/>
    </source>
</evidence>
<evidence type="ECO:0000256" key="9">
    <source>
        <dbReference type="ARBA" id="ARBA00022989"/>
    </source>
</evidence>
<keyword evidence="7 13" id="KW-0812">Transmembrane</keyword>
<dbReference type="InterPro" id="IPR000701">
    <property type="entry name" value="SuccDH_FuR_B_TM-su"/>
</dbReference>
<dbReference type="InterPro" id="IPR034804">
    <property type="entry name" value="SQR/QFR_C/D"/>
</dbReference>
<evidence type="ECO:0000256" key="3">
    <source>
        <dbReference type="ARBA" id="ARBA00004141"/>
    </source>
</evidence>
<dbReference type="Gene3D" id="1.20.1300.10">
    <property type="entry name" value="Fumarate reductase/succinate dehydrogenase, transmembrane subunit"/>
    <property type="match status" value="1"/>
</dbReference>
<evidence type="ECO:0000256" key="1">
    <source>
        <dbReference type="ARBA" id="ARBA00001971"/>
    </source>
</evidence>
<keyword evidence="6" id="KW-0349">Heme</keyword>
<keyword evidence="8" id="KW-0479">Metal-binding</keyword>
<dbReference type="Pfam" id="PF01127">
    <property type="entry name" value="Sdh_cyt"/>
    <property type="match status" value="1"/>
</dbReference>
<feature type="transmembrane region" description="Helical" evidence="13">
    <location>
        <begin position="34"/>
        <end position="61"/>
    </location>
</feature>
<dbReference type="CDD" id="cd03499">
    <property type="entry name" value="SQR_TypeC_SdhC"/>
    <property type="match status" value="1"/>
</dbReference>
<dbReference type="SUPFAM" id="SSF81343">
    <property type="entry name" value="Fumarate reductase respiratory complex transmembrane subunits"/>
    <property type="match status" value="1"/>
</dbReference>
<feature type="transmembrane region" description="Helical" evidence="13">
    <location>
        <begin position="121"/>
        <end position="143"/>
    </location>
</feature>
<dbReference type="PIRSF" id="PIRSF000178">
    <property type="entry name" value="SDH_cyt_b560"/>
    <property type="match status" value="1"/>
</dbReference>
<dbReference type="InterPro" id="IPR018495">
    <property type="entry name" value="Succ_DH_cyt_bsu_CS"/>
</dbReference>
<name>A0ABT6N2X2_9SPHN</name>
<feature type="transmembrane region" description="Helical" evidence="13">
    <location>
        <begin position="82"/>
        <end position="101"/>
    </location>
</feature>
<keyword evidence="9 13" id="KW-1133">Transmembrane helix</keyword>
<comment type="caution">
    <text evidence="14">The sequence shown here is derived from an EMBL/GenBank/DDBJ whole genome shotgun (WGS) entry which is preliminary data.</text>
</comment>
<sequence length="148" mass="16219">MSRNAARPLSPHLSIWKWGPHMLVSILHRATGTALAIGGGVIFTWWLVAAAMSGAAYDVFYHWIVQSDPMSTNESLQKLVNLLAKLVGIGLTWSMFQHMATGVRHFVLDTGAGYELKTNRMGALLTIAFSITATLVVWAILCFTGKVF</sequence>
<evidence type="ECO:0000256" key="5">
    <source>
        <dbReference type="ARBA" id="ARBA00020076"/>
    </source>
</evidence>
<evidence type="ECO:0000256" key="4">
    <source>
        <dbReference type="ARBA" id="ARBA00007244"/>
    </source>
</evidence>